<dbReference type="STRING" id="999894.TDIS_1943"/>
<keyword evidence="5" id="KW-1133">Transmembrane helix</keyword>
<dbReference type="RefSeq" id="WP_068671682.1">
    <property type="nucleotide sequence ID" value="NZ_LWLG01000019.1"/>
</dbReference>
<dbReference type="NCBIfam" id="TIGR00706">
    <property type="entry name" value="SppA_dom"/>
    <property type="match status" value="1"/>
</dbReference>
<dbReference type="PANTHER" id="PTHR42987:SF7">
    <property type="entry name" value="SIGNAL PEPTIDE PEPTIDASE SPPA-RELATED"/>
    <property type="match status" value="1"/>
</dbReference>
<evidence type="ECO:0000313" key="8">
    <source>
        <dbReference type="Proteomes" id="UP000078390"/>
    </source>
</evidence>
<keyword evidence="8" id="KW-1185">Reference proteome</keyword>
<comment type="similarity">
    <text evidence="1">Belongs to the peptidase S49 family.</text>
</comment>
<evidence type="ECO:0000313" key="7">
    <source>
        <dbReference type="EMBL" id="OAQ19944.1"/>
    </source>
</evidence>
<dbReference type="AlphaFoldDB" id="A0A179D1K0"/>
<dbReference type="Pfam" id="PF01343">
    <property type="entry name" value="Peptidase_S49"/>
    <property type="match status" value="1"/>
</dbReference>
<organism evidence="7 8">
    <name type="scientific">Thermosulfurimonas dismutans</name>
    <dbReference type="NCBI Taxonomy" id="999894"/>
    <lineage>
        <taxon>Bacteria</taxon>
        <taxon>Pseudomonadati</taxon>
        <taxon>Thermodesulfobacteriota</taxon>
        <taxon>Thermodesulfobacteria</taxon>
        <taxon>Thermodesulfobacteriales</taxon>
        <taxon>Thermodesulfobacteriaceae</taxon>
        <taxon>Thermosulfurimonas</taxon>
    </lineage>
</organism>
<sequence>MKKGFLYGLAFLGGVFLFFMVLGFLLSLGLQFRGPSHREAIGVVEIKGLITEADEKIKILEDFRYRKDIKALVVRIDSPGGTVGASQELYEELRRISRLKPVVVSLGSVATSGAYYAALGGTKILASPGTITGSIGVLLQIPNIEELLKKLGIKPVVLKSGKYKDLVSYYRTPSPKEKKILEETLSEVHEQFMRAVAERRKIPLEKVKELADGRIFTGEKAKKLGLIDDLGNFMEAVELAARLGDLKGRPHLVYGSGKKGLLKKLIEGQFDLPLESFWFSPWYLWDGGATLL</sequence>
<keyword evidence="2" id="KW-0645">Protease</keyword>
<dbReference type="OrthoDB" id="9764363at2"/>
<feature type="transmembrane region" description="Helical" evidence="5">
    <location>
        <begin position="6"/>
        <end position="28"/>
    </location>
</feature>
<gene>
    <name evidence="7" type="ORF">TDIS_1943</name>
</gene>
<reference evidence="7 8" key="1">
    <citation type="submission" date="2016-04" db="EMBL/GenBank/DDBJ databases">
        <title>Genome analysis of Thermosulfurimonas dismutans, the first thermophilic sulfur-disproportionating bacterium of the phylum Thermodesulfobacteria.</title>
        <authorList>
            <person name="Mardanov A.V."/>
            <person name="Beletsky A.V."/>
            <person name="Kadnikov V.V."/>
            <person name="Slobodkin A.I."/>
            <person name="Ravin N.V."/>
        </authorList>
    </citation>
    <scope>NUCLEOTIDE SEQUENCE [LARGE SCALE GENOMIC DNA]</scope>
    <source>
        <strain evidence="7 8">S95</strain>
    </source>
</reference>
<dbReference type="GO" id="GO:0006508">
    <property type="term" value="P:proteolysis"/>
    <property type="evidence" value="ECO:0007669"/>
    <property type="project" value="UniProtKB-KW"/>
</dbReference>
<evidence type="ECO:0000256" key="2">
    <source>
        <dbReference type="ARBA" id="ARBA00022670"/>
    </source>
</evidence>
<dbReference type="EMBL" id="LWLG01000019">
    <property type="protein sequence ID" value="OAQ19944.1"/>
    <property type="molecule type" value="Genomic_DNA"/>
</dbReference>
<keyword evidence="4" id="KW-0720">Serine protease</keyword>
<dbReference type="InterPro" id="IPR047272">
    <property type="entry name" value="S49_SppA_C"/>
</dbReference>
<keyword evidence="3" id="KW-0378">Hydrolase</keyword>
<proteinExistence type="inferred from homology"/>
<keyword evidence="5" id="KW-0812">Transmembrane</keyword>
<accession>A0A179D1K0</accession>
<dbReference type="CDD" id="cd07023">
    <property type="entry name" value="S49_Sppa_N_C"/>
    <property type="match status" value="1"/>
</dbReference>
<evidence type="ECO:0000259" key="6">
    <source>
        <dbReference type="Pfam" id="PF01343"/>
    </source>
</evidence>
<dbReference type="GO" id="GO:0004252">
    <property type="term" value="F:serine-type endopeptidase activity"/>
    <property type="evidence" value="ECO:0007669"/>
    <property type="project" value="InterPro"/>
</dbReference>
<keyword evidence="5" id="KW-0472">Membrane</keyword>
<dbReference type="GO" id="GO:0004176">
    <property type="term" value="F:ATP-dependent peptidase activity"/>
    <property type="evidence" value="ECO:0007669"/>
    <property type="project" value="InterPro"/>
</dbReference>
<name>A0A179D1K0_9BACT</name>
<feature type="domain" description="Peptidase S49" evidence="6">
    <location>
        <begin position="98"/>
        <end position="245"/>
    </location>
</feature>
<protein>
    <submittedName>
        <fullName evidence="7">Signal peptide peptidase SppA, 36K type</fullName>
    </submittedName>
</protein>
<comment type="caution">
    <text evidence="7">The sequence shown here is derived from an EMBL/GenBank/DDBJ whole genome shotgun (WGS) entry which is preliminary data.</text>
</comment>
<dbReference type="InterPro" id="IPR029045">
    <property type="entry name" value="ClpP/crotonase-like_dom_sf"/>
</dbReference>
<evidence type="ECO:0000256" key="1">
    <source>
        <dbReference type="ARBA" id="ARBA00008683"/>
    </source>
</evidence>
<dbReference type="InterPro" id="IPR004635">
    <property type="entry name" value="Pept_S49_SppA"/>
</dbReference>
<evidence type="ECO:0000256" key="3">
    <source>
        <dbReference type="ARBA" id="ARBA00022801"/>
    </source>
</evidence>
<dbReference type="PANTHER" id="PTHR42987">
    <property type="entry name" value="PEPTIDASE S49"/>
    <property type="match status" value="1"/>
</dbReference>
<dbReference type="Gene3D" id="3.90.226.10">
    <property type="entry name" value="2-enoyl-CoA Hydratase, Chain A, domain 1"/>
    <property type="match status" value="1"/>
</dbReference>
<dbReference type="InterPro" id="IPR001907">
    <property type="entry name" value="ClpP"/>
</dbReference>
<dbReference type="Proteomes" id="UP000078390">
    <property type="component" value="Unassembled WGS sequence"/>
</dbReference>
<evidence type="ECO:0000256" key="5">
    <source>
        <dbReference type="SAM" id="Phobius"/>
    </source>
</evidence>
<dbReference type="SUPFAM" id="SSF52096">
    <property type="entry name" value="ClpP/crotonase"/>
    <property type="match status" value="1"/>
</dbReference>
<dbReference type="InterPro" id="IPR002142">
    <property type="entry name" value="Peptidase_S49"/>
</dbReference>
<evidence type="ECO:0000256" key="4">
    <source>
        <dbReference type="ARBA" id="ARBA00022825"/>
    </source>
</evidence>
<dbReference type="PRINTS" id="PR00127">
    <property type="entry name" value="CLPPROTEASEP"/>
</dbReference>